<evidence type="ECO:0000313" key="6">
    <source>
        <dbReference type="Proteomes" id="UP000279307"/>
    </source>
</evidence>
<evidence type="ECO:0000313" key="4">
    <source>
        <dbReference type="EMBL" id="RLU17893.1"/>
    </source>
</evidence>
<dbReference type="Proteomes" id="UP000053097">
    <property type="component" value="Unassembled WGS sequence"/>
</dbReference>
<dbReference type="EMBL" id="KK107348">
    <property type="protein sequence ID" value="EZA52160.1"/>
    <property type="molecule type" value="Genomic_DNA"/>
</dbReference>
<proteinExistence type="predicted"/>
<accession>A0A026W7X8</accession>
<evidence type="ECO:0000256" key="2">
    <source>
        <dbReference type="SAM" id="MobiDB-lite"/>
    </source>
</evidence>
<dbReference type="OrthoDB" id="7675507at2759"/>
<evidence type="ECO:0000313" key="5">
    <source>
        <dbReference type="Proteomes" id="UP000053097"/>
    </source>
</evidence>
<sequence>MQDESKNTPKLGRFRRGHNAGTPETAKRNLLETTLPSVRGNTSRTTLMQDDIMRKQKLPKITSKKIAANRQSIMPSQLLLDVSKKADTESKELEFGLLYDEYLQVKLMDLIMKKKTEEKKQLMVMQLATVAQELDQDTQKLIKIKKRERDVINLHLEQEEIDVQMDAVAKCTKNETFKSAKAMVSKLRSLLEPLDVLRCNGIILPETQEEWKETQEILTRCSSALKNIMNLIGSKGEAYCTMSAGLKDFDETHSEIENLQKKLEEALCNLQVLVLKNTSLSLTYNGSQ</sequence>
<keyword evidence="1" id="KW-0175">Coiled coil</keyword>
<evidence type="ECO:0000256" key="1">
    <source>
        <dbReference type="SAM" id="Coils"/>
    </source>
</evidence>
<reference evidence="4" key="3">
    <citation type="submission" date="2018-07" db="EMBL/GenBank/DDBJ databases">
        <authorList>
            <person name="Mckenzie S.K."/>
            <person name="Kronauer D.J.C."/>
        </authorList>
    </citation>
    <scope>NUCLEOTIDE SEQUENCE</scope>
    <source>
        <strain evidence="4">Clonal line C1</strain>
    </source>
</reference>
<dbReference type="OMA" id="LRCNDII"/>
<evidence type="ECO:0000313" key="3">
    <source>
        <dbReference type="EMBL" id="EZA52160.1"/>
    </source>
</evidence>
<gene>
    <name evidence="4" type="ORF">DMN91_010132</name>
    <name evidence="3" type="ORF">X777_08672</name>
</gene>
<dbReference type="EMBL" id="QOIP01000010">
    <property type="protein sequence ID" value="RLU17893.1"/>
    <property type="molecule type" value="Genomic_DNA"/>
</dbReference>
<reference evidence="4 6" key="2">
    <citation type="journal article" date="2018" name="Genome Res.">
        <title>The genomic architecture and molecular evolution of ant odorant receptors.</title>
        <authorList>
            <person name="McKenzie S.K."/>
            <person name="Kronauer D.J.C."/>
        </authorList>
    </citation>
    <scope>NUCLEOTIDE SEQUENCE [LARGE SCALE GENOMIC DNA]</scope>
    <source>
        <strain evidence="4">Clonal line C1</strain>
    </source>
</reference>
<name>A0A026W7X8_OOCBI</name>
<organism evidence="3 5">
    <name type="scientific">Ooceraea biroi</name>
    <name type="common">Clonal raider ant</name>
    <name type="synonym">Cerapachys biroi</name>
    <dbReference type="NCBI Taxonomy" id="2015173"/>
    <lineage>
        <taxon>Eukaryota</taxon>
        <taxon>Metazoa</taxon>
        <taxon>Ecdysozoa</taxon>
        <taxon>Arthropoda</taxon>
        <taxon>Hexapoda</taxon>
        <taxon>Insecta</taxon>
        <taxon>Pterygota</taxon>
        <taxon>Neoptera</taxon>
        <taxon>Endopterygota</taxon>
        <taxon>Hymenoptera</taxon>
        <taxon>Apocrita</taxon>
        <taxon>Aculeata</taxon>
        <taxon>Formicoidea</taxon>
        <taxon>Formicidae</taxon>
        <taxon>Dorylinae</taxon>
        <taxon>Ooceraea</taxon>
    </lineage>
</organism>
<feature type="region of interest" description="Disordered" evidence="2">
    <location>
        <begin position="1"/>
        <end position="26"/>
    </location>
</feature>
<dbReference type="AlphaFoldDB" id="A0A026W7X8"/>
<reference evidence="3 5" key="1">
    <citation type="journal article" date="2014" name="Curr. Biol.">
        <title>The genome of the clonal raider ant Cerapachys biroi.</title>
        <authorList>
            <person name="Oxley P.R."/>
            <person name="Ji L."/>
            <person name="Fetter-Pruneda I."/>
            <person name="McKenzie S.K."/>
            <person name="Li C."/>
            <person name="Hu H."/>
            <person name="Zhang G."/>
            <person name="Kronauer D.J."/>
        </authorList>
    </citation>
    <scope>NUCLEOTIDE SEQUENCE [LARGE SCALE GENOMIC DNA]</scope>
</reference>
<dbReference type="Proteomes" id="UP000279307">
    <property type="component" value="Chromosome 10"/>
</dbReference>
<feature type="coiled-coil region" evidence="1">
    <location>
        <begin position="246"/>
        <end position="276"/>
    </location>
</feature>
<protein>
    <submittedName>
        <fullName evidence="3">Uncharacterized protein</fullName>
    </submittedName>
</protein>
<keyword evidence="5" id="KW-1185">Reference proteome</keyword>